<dbReference type="Gene3D" id="3.90.1010.10">
    <property type="match status" value="1"/>
</dbReference>
<name>A0A285NDW9_9HYPH</name>
<dbReference type="PANTHER" id="PTHR43597">
    <property type="entry name" value="SULFUR ACCEPTOR PROTEIN CSDE"/>
    <property type="match status" value="1"/>
</dbReference>
<dbReference type="Proteomes" id="UP000219439">
    <property type="component" value="Unassembled WGS sequence"/>
</dbReference>
<keyword evidence="4" id="KW-1185">Reference proteome</keyword>
<dbReference type="InterPro" id="IPR003808">
    <property type="entry name" value="Fe-S_metab-assoc_dom"/>
</dbReference>
<dbReference type="AlphaFoldDB" id="A0A285NDW9"/>
<feature type="domain" description="Fe-S metabolism associated" evidence="2">
    <location>
        <begin position="9"/>
        <end position="133"/>
    </location>
</feature>
<dbReference type="EMBL" id="OBEL01000001">
    <property type="protein sequence ID" value="SNZ07093.1"/>
    <property type="molecule type" value="Genomic_DNA"/>
</dbReference>
<dbReference type="Pfam" id="PF02657">
    <property type="entry name" value="SufE"/>
    <property type="match status" value="1"/>
</dbReference>
<gene>
    <name evidence="3" type="ORF">SAMN06265368_0654</name>
</gene>
<accession>A0A285NDW9</accession>
<dbReference type="OrthoDB" id="9799320at2"/>
<evidence type="ECO:0000259" key="2">
    <source>
        <dbReference type="Pfam" id="PF02657"/>
    </source>
</evidence>
<evidence type="ECO:0000313" key="3">
    <source>
        <dbReference type="EMBL" id="SNZ07093.1"/>
    </source>
</evidence>
<organism evidence="3 4">
    <name type="scientific">Cohaesibacter gelatinilyticus</name>
    <dbReference type="NCBI Taxonomy" id="372072"/>
    <lineage>
        <taxon>Bacteria</taxon>
        <taxon>Pseudomonadati</taxon>
        <taxon>Pseudomonadota</taxon>
        <taxon>Alphaproteobacteria</taxon>
        <taxon>Hyphomicrobiales</taxon>
        <taxon>Cohaesibacteraceae</taxon>
    </lineage>
</organism>
<dbReference type="SUPFAM" id="SSF82649">
    <property type="entry name" value="SufE/NifU"/>
    <property type="match status" value="1"/>
</dbReference>
<sequence length="139" mass="15654">MTLTIDEIIENFSFIDDWEERYRYVIELGRDLEELSDAEKSDVNKVQGCVSQVWLVSEHRADKGSPILTFRGDSDAHIVKGLVAITLSIFSGRSAIDIQSLDAEKVFAQIGLRDHLTPQRSNGLTAMLERIKSDARKAM</sequence>
<protein>
    <submittedName>
        <fullName evidence="3">Cysteine desulfuration protein SufE</fullName>
    </submittedName>
</protein>
<reference evidence="3 4" key="1">
    <citation type="submission" date="2017-09" db="EMBL/GenBank/DDBJ databases">
        <authorList>
            <person name="Ehlers B."/>
            <person name="Leendertz F.H."/>
        </authorList>
    </citation>
    <scope>NUCLEOTIDE SEQUENCE [LARGE SCALE GENOMIC DNA]</scope>
    <source>
        <strain evidence="3 4">DSM 18289</strain>
    </source>
</reference>
<dbReference type="RefSeq" id="WP_097151960.1">
    <property type="nucleotide sequence ID" value="NZ_OBEL01000001.1"/>
</dbReference>
<evidence type="ECO:0000313" key="4">
    <source>
        <dbReference type="Proteomes" id="UP000219439"/>
    </source>
</evidence>
<evidence type="ECO:0000256" key="1">
    <source>
        <dbReference type="ARBA" id="ARBA00010282"/>
    </source>
</evidence>
<dbReference type="PANTHER" id="PTHR43597:SF5">
    <property type="entry name" value="SUFE-LIKE PROTEIN 2, CHLOROPLASTIC"/>
    <property type="match status" value="1"/>
</dbReference>
<comment type="similarity">
    <text evidence="1">Belongs to the SufE family.</text>
</comment>
<proteinExistence type="inferred from homology"/>